<dbReference type="InterPro" id="IPR006145">
    <property type="entry name" value="PsdUridine_synth_RsuA/RluA"/>
</dbReference>
<dbReference type="SMART" id="SM00363">
    <property type="entry name" value="S4"/>
    <property type="match status" value="1"/>
</dbReference>
<dbReference type="Gene3D" id="3.10.290.10">
    <property type="entry name" value="RNA-binding S4 domain"/>
    <property type="match status" value="1"/>
</dbReference>
<dbReference type="InterPro" id="IPR002942">
    <property type="entry name" value="S4_RNA-bd"/>
</dbReference>
<keyword evidence="8" id="KW-1185">Reference proteome</keyword>
<protein>
    <recommendedName>
        <fullName evidence="5">Pseudouridine synthase</fullName>
        <ecNumber evidence="5">5.4.99.-</ecNumber>
    </recommendedName>
</protein>
<proteinExistence type="inferred from homology"/>
<comment type="catalytic activity">
    <reaction evidence="5">
        <text>a uridine in RNA = a pseudouridine in RNA</text>
        <dbReference type="Rhea" id="RHEA:48348"/>
        <dbReference type="Rhea" id="RHEA-COMP:12068"/>
        <dbReference type="Rhea" id="RHEA-COMP:12069"/>
        <dbReference type="ChEBI" id="CHEBI:65314"/>
        <dbReference type="ChEBI" id="CHEBI:65315"/>
    </reaction>
</comment>
<dbReference type="PANTHER" id="PTHR21600:SF44">
    <property type="entry name" value="RIBOSOMAL LARGE SUBUNIT PSEUDOURIDINE SYNTHASE D"/>
    <property type="match status" value="1"/>
</dbReference>
<evidence type="ECO:0000313" key="7">
    <source>
        <dbReference type="EMBL" id="GLR26606.1"/>
    </source>
</evidence>
<evidence type="ECO:0000313" key="8">
    <source>
        <dbReference type="Proteomes" id="UP001156664"/>
    </source>
</evidence>
<reference evidence="8" key="1">
    <citation type="journal article" date="2019" name="Int. J. Syst. Evol. Microbiol.">
        <title>The Global Catalogue of Microorganisms (GCM) 10K type strain sequencing project: providing services to taxonomists for standard genome sequencing and annotation.</title>
        <authorList>
            <consortium name="The Broad Institute Genomics Platform"/>
            <consortium name="The Broad Institute Genome Sequencing Center for Infectious Disease"/>
            <person name="Wu L."/>
            <person name="Ma J."/>
        </authorList>
    </citation>
    <scope>NUCLEOTIDE SEQUENCE [LARGE SCALE GENOMIC DNA]</scope>
    <source>
        <strain evidence="8">NBRC 105857</strain>
    </source>
</reference>
<dbReference type="EC" id="5.4.99.-" evidence="5"/>
<comment type="function">
    <text evidence="5">Responsible for synthesis of pseudouridine from uracil.</text>
</comment>
<dbReference type="Pfam" id="PF00849">
    <property type="entry name" value="PseudoU_synth_2"/>
    <property type="match status" value="1"/>
</dbReference>
<dbReference type="InterPro" id="IPR036986">
    <property type="entry name" value="S4_RNA-bd_sf"/>
</dbReference>
<accession>A0ABQ5YTJ3</accession>
<dbReference type="PANTHER" id="PTHR21600">
    <property type="entry name" value="MITOCHONDRIAL RNA PSEUDOURIDINE SYNTHASE"/>
    <property type="match status" value="1"/>
</dbReference>
<sequence length="396" mass="44430">MSSPENDNESLTEAMTTKVPVEMAGQRLDKVMAELFPQYSRSRLQTWMKQDRLLLNGEACGKGNQKVKAHDELTLSPGVLEHMQALVPEDMNLNVVAQTDEYTVVNKQAGLVVHPAPGHWTGTLMNGLYHLDPGLIDVPRAGIVHRLDQDTTGLMVVARTEKTQIKLVQMLQARIVKRVYLALVWGRVTRSFVVNKPIGRDPKSRLRMAVLDYGKPAVTHFQPVAMGEFMDVPVTLMVCRLETGRTHQIRVHGQHAGFALVGDPIYKLKGAGSHSAARIQQIQLTDGSLFERQALHAAHLSFPDPSHFEVRDEDLSVEDWDLQLEGHEWPEFRAPVPEDMRLLGEMAGIDMHSDEIAAAIDEAALAHRASVLVRFETEEEEDPEVEEWLLRFVGQR</sequence>
<dbReference type="SUPFAM" id="SSF55120">
    <property type="entry name" value="Pseudouridine synthase"/>
    <property type="match status" value="1"/>
</dbReference>
<dbReference type="SUPFAM" id="SSF55174">
    <property type="entry name" value="Alpha-L RNA-binding motif"/>
    <property type="match status" value="1"/>
</dbReference>
<dbReference type="Gene3D" id="3.30.2350.10">
    <property type="entry name" value="Pseudouridine synthase"/>
    <property type="match status" value="1"/>
</dbReference>
<dbReference type="CDD" id="cd00165">
    <property type="entry name" value="S4"/>
    <property type="match status" value="1"/>
</dbReference>
<comment type="caution">
    <text evidence="7">The sequence shown here is derived from an EMBL/GenBank/DDBJ whole genome shotgun (WGS) entry which is preliminary data.</text>
</comment>
<dbReference type="InterPro" id="IPR020103">
    <property type="entry name" value="PsdUridine_synth_cat_dom_sf"/>
</dbReference>
<organism evidence="7 8">
    <name type="scientific">Limnobacter litoralis</name>
    <dbReference type="NCBI Taxonomy" id="481366"/>
    <lineage>
        <taxon>Bacteria</taxon>
        <taxon>Pseudomonadati</taxon>
        <taxon>Pseudomonadota</taxon>
        <taxon>Betaproteobacteria</taxon>
        <taxon>Burkholderiales</taxon>
        <taxon>Burkholderiaceae</taxon>
        <taxon>Limnobacter</taxon>
    </lineage>
</organism>
<feature type="domain" description="RNA-binding S4" evidence="6">
    <location>
        <begin position="26"/>
        <end position="88"/>
    </location>
</feature>
<comment type="catalytic activity">
    <reaction evidence="3">
        <text>uridine(1911/1915/1917) in 23S rRNA = pseudouridine(1911/1915/1917) in 23S rRNA</text>
        <dbReference type="Rhea" id="RHEA:42524"/>
        <dbReference type="Rhea" id="RHEA-COMP:10097"/>
        <dbReference type="Rhea" id="RHEA-COMP:10098"/>
        <dbReference type="ChEBI" id="CHEBI:65314"/>
        <dbReference type="ChEBI" id="CHEBI:65315"/>
        <dbReference type="EC" id="5.4.99.23"/>
    </reaction>
</comment>
<gene>
    <name evidence="7" type="primary">rluD</name>
    <name evidence="7" type="ORF">GCM10007875_16960</name>
</gene>
<dbReference type="PROSITE" id="PS01129">
    <property type="entry name" value="PSI_RLU"/>
    <property type="match status" value="1"/>
</dbReference>
<evidence type="ECO:0000256" key="3">
    <source>
        <dbReference type="ARBA" id="ARBA00036882"/>
    </source>
</evidence>
<dbReference type="NCBIfam" id="TIGR00005">
    <property type="entry name" value="rluA_subfam"/>
    <property type="match status" value="1"/>
</dbReference>
<evidence type="ECO:0000256" key="2">
    <source>
        <dbReference type="ARBA" id="ARBA00023235"/>
    </source>
</evidence>
<dbReference type="InterPro" id="IPR050188">
    <property type="entry name" value="RluA_PseudoU_synthase"/>
</dbReference>
<name>A0ABQ5YTJ3_9BURK</name>
<keyword evidence="4" id="KW-0694">RNA-binding</keyword>
<dbReference type="InterPro" id="IPR006224">
    <property type="entry name" value="PsdUridine_synth_RluA-like_CS"/>
</dbReference>
<dbReference type="Pfam" id="PF01479">
    <property type="entry name" value="S4"/>
    <property type="match status" value="1"/>
</dbReference>
<dbReference type="CDD" id="cd02869">
    <property type="entry name" value="PseudoU_synth_RluA_like"/>
    <property type="match status" value="1"/>
</dbReference>
<evidence type="ECO:0000256" key="1">
    <source>
        <dbReference type="ARBA" id="ARBA00010876"/>
    </source>
</evidence>
<comment type="similarity">
    <text evidence="1 5">Belongs to the pseudouridine synthase RluA family.</text>
</comment>
<dbReference type="RefSeq" id="WP_284281233.1">
    <property type="nucleotide sequence ID" value="NZ_BSOJ01000015.1"/>
</dbReference>
<dbReference type="Proteomes" id="UP001156664">
    <property type="component" value="Unassembled WGS sequence"/>
</dbReference>
<dbReference type="InterPro" id="IPR006225">
    <property type="entry name" value="PsdUridine_synth_RluC/D"/>
</dbReference>
<dbReference type="EMBL" id="BSOJ01000015">
    <property type="protein sequence ID" value="GLR26606.1"/>
    <property type="molecule type" value="Genomic_DNA"/>
</dbReference>
<evidence type="ECO:0000259" key="6">
    <source>
        <dbReference type="SMART" id="SM00363"/>
    </source>
</evidence>
<evidence type="ECO:0000256" key="4">
    <source>
        <dbReference type="PROSITE-ProRule" id="PRU00182"/>
    </source>
</evidence>
<dbReference type="PROSITE" id="PS50889">
    <property type="entry name" value="S4"/>
    <property type="match status" value="1"/>
</dbReference>
<keyword evidence="2 5" id="KW-0413">Isomerase</keyword>
<evidence type="ECO:0000256" key="5">
    <source>
        <dbReference type="RuleBase" id="RU362028"/>
    </source>
</evidence>